<keyword evidence="1" id="KW-0689">Ribosomal protein</keyword>
<reference evidence="1" key="1">
    <citation type="submission" date="2019-03" db="EMBL/GenBank/DDBJ databases">
        <title>Candidatus Syntrophosphaera thermopropionivorans: a novel player in syntrophic propionate oxidation during anaerobic digestion.</title>
        <authorList>
            <person name="Dyksma S."/>
        </authorList>
    </citation>
    <scope>NUCLEOTIDE SEQUENCE</scope>
    <source>
        <strain evidence="1">W5</strain>
    </source>
</reference>
<accession>A0AC61QI35</accession>
<organism evidence="1 2">
    <name type="scientific">Candidatus Syntrophosphaera thermopropionivorans</name>
    <dbReference type="NCBI Taxonomy" id="2593015"/>
    <lineage>
        <taxon>Bacteria</taxon>
        <taxon>Pseudomonadati</taxon>
        <taxon>Candidatus Cloacimonadota</taxon>
        <taxon>Candidatus Cloacimonadia</taxon>
        <taxon>Candidatus Cloacimonadales</taxon>
        <taxon>Candidatus Cloacimonadaceae</taxon>
        <taxon>Candidatus Syntrophosphaera</taxon>
    </lineage>
</organism>
<comment type="caution">
    <text evidence="1">The sequence shown here is derived from an EMBL/GenBank/DDBJ whole genome shotgun (WGS) entry which is preliminary data.</text>
</comment>
<proteinExistence type="predicted"/>
<protein>
    <submittedName>
        <fullName evidence="1">50S ribosomal protein L3</fullName>
    </submittedName>
</protein>
<keyword evidence="1" id="KW-0687">Ribonucleoprotein</keyword>
<keyword evidence="2" id="KW-1185">Reference proteome</keyword>
<gene>
    <name evidence="1" type="ORF">E0946_06010</name>
</gene>
<sequence length="210" mass="23302">MLGLIGKKIGMTQIFDPDGKVIPVTVIQAGPCRVVYKRSKAKEGYDALQLGYEEIEEKRSNRPKIGHCKKNGSPVYRYLREFRPSKSQNIEDIEVGTEFKADIFQPNEKVSISSRSKGRGFTGVMKRHGFAGFMSSHGVHESFRGPGSIGQCAQPSRVFKGLKMAGHHGNQKVTVHHLKVVKVDPEQNLIMVKGAVPGHRNSLVIIHKES</sequence>
<name>A0AC61QI35_9BACT</name>
<evidence type="ECO:0000313" key="1">
    <source>
        <dbReference type="EMBL" id="TDF72622.1"/>
    </source>
</evidence>
<dbReference type="EMBL" id="SMOG01000022">
    <property type="protein sequence ID" value="TDF72622.1"/>
    <property type="molecule type" value="Genomic_DNA"/>
</dbReference>
<dbReference type="Proteomes" id="UP000294588">
    <property type="component" value="Unassembled WGS sequence"/>
</dbReference>
<evidence type="ECO:0000313" key="2">
    <source>
        <dbReference type="Proteomes" id="UP000294588"/>
    </source>
</evidence>